<dbReference type="Proteomes" id="UP000036700">
    <property type="component" value="Chromosome"/>
</dbReference>
<dbReference type="PANTHER" id="PTHR30136:SF24">
    <property type="entry name" value="HTH-TYPE TRANSCRIPTIONAL REPRESSOR ALLR"/>
    <property type="match status" value="1"/>
</dbReference>
<evidence type="ECO:0000313" key="8">
    <source>
        <dbReference type="Proteomes" id="UP000036700"/>
    </source>
</evidence>
<evidence type="ECO:0000256" key="4">
    <source>
        <dbReference type="SAM" id="MobiDB-lite"/>
    </source>
</evidence>
<dbReference type="InterPro" id="IPR014757">
    <property type="entry name" value="Tscrpt_reg_IclR_C"/>
</dbReference>
<reference evidence="8" key="1">
    <citation type="submission" date="2015-06" db="EMBL/GenBank/DDBJ databases">
        <authorList>
            <person name="Lim Y.L."/>
            <person name="Ee R."/>
            <person name="Yong D."/>
            <person name="How K.Y."/>
            <person name="Yin W.F."/>
            <person name="Chan K.G."/>
        </authorList>
    </citation>
    <scope>NUCLEOTIDE SEQUENCE [LARGE SCALE GENOMIC DNA]</scope>
    <source>
        <strain evidence="8">DSM 25325</strain>
    </source>
</reference>
<evidence type="ECO:0000256" key="3">
    <source>
        <dbReference type="ARBA" id="ARBA00023163"/>
    </source>
</evidence>
<accession>A0A0G3EVQ9</accession>
<dbReference type="SUPFAM" id="SSF55781">
    <property type="entry name" value="GAF domain-like"/>
    <property type="match status" value="1"/>
</dbReference>
<dbReference type="STRING" id="445709.ABW99_12045"/>
<sequence>METSEEAAARGVSRGTEGGAEEARALRPVAVLAHLAGAGHPLTLSQLSVRLHIPKATLLRLTESLEAGGFIVHAPNERGYMPGPALAHLALATLGNNSFTRSCRAVLRTLVAALGETCNITALDGDRVLYVERVETAEPLRQQLLPGAHVPLHCTASGKLFLAQMSALERKQLLARLPLQRMTPRTLTDAGLLAAELDRMAVRNIGVDNEEFVRGMVAVALPIRAADGHTIAALACHAPTARLSLSDLMQAVPKMEETARRLAPLLQQPAQP</sequence>
<feature type="domain" description="IclR-ED" evidence="6">
    <location>
        <begin position="85"/>
        <end position="268"/>
    </location>
</feature>
<dbReference type="Gene3D" id="1.10.10.10">
    <property type="entry name" value="Winged helix-like DNA-binding domain superfamily/Winged helix DNA-binding domain"/>
    <property type="match status" value="1"/>
</dbReference>
<dbReference type="GO" id="GO:0003677">
    <property type="term" value="F:DNA binding"/>
    <property type="evidence" value="ECO:0007669"/>
    <property type="project" value="UniProtKB-KW"/>
</dbReference>
<dbReference type="Pfam" id="PF09339">
    <property type="entry name" value="HTH_IclR"/>
    <property type="match status" value="1"/>
</dbReference>
<dbReference type="PROSITE" id="PS51078">
    <property type="entry name" value="ICLR_ED"/>
    <property type="match status" value="1"/>
</dbReference>
<proteinExistence type="predicted"/>
<keyword evidence="8" id="KW-1185">Reference proteome</keyword>
<name>A0A0G3EVQ9_9BURK</name>
<dbReference type="PROSITE" id="PS51077">
    <property type="entry name" value="HTH_ICLR"/>
    <property type="match status" value="1"/>
</dbReference>
<protein>
    <submittedName>
        <fullName evidence="7">IclR family transcriptional regulator</fullName>
    </submittedName>
</protein>
<evidence type="ECO:0000259" key="5">
    <source>
        <dbReference type="PROSITE" id="PS51077"/>
    </source>
</evidence>
<evidence type="ECO:0000256" key="2">
    <source>
        <dbReference type="ARBA" id="ARBA00023125"/>
    </source>
</evidence>
<dbReference type="SUPFAM" id="SSF46785">
    <property type="entry name" value="Winged helix' DNA-binding domain"/>
    <property type="match status" value="1"/>
</dbReference>
<dbReference type="PANTHER" id="PTHR30136">
    <property type="entry name" value="HELIX-TURN-HELIX TRANSCRIPTIONAL REGULATOR, ICLR FAMILY"/>
    <property type="match status" value="1"/>
</dbReference>
<dbReference type="Gene3D" id="3.30.450.40">
    <property type="match status" value="1"/>
</dbReference>
<feature type="domain" description="HTH iclR-type" evidence="5">
    <location>
        <begin position="22"/>
        <end position="84"/>
    </location>
</feature>
<dbReference type="AlphaFoldDB" id="A0A0G3EVQ9"/>
<evidence type="ECO:0000313" key="7">
    <source>
        <dbReference type="EMBL" id="AKJ68841.1"/>
    </source>
</evidence>
<dbReference type="InterPro" id="IPR029016">
    <property type="entry name" value="GAF-like_dom_sf"/>
</dbReference>
<dbReference type="OrthoDB" id="13103at2"/>
<keyword evidence="2" id="KW-0238">DNA-binding</keyword>
<keyword evidence="1" id="KW-0805">Transcription regulation</keyword>
<dbReference type="GO" id="GO:0003700">
    <property type="term" value="F:DNA-binding transcription factor activity"/>
    <property type="evidence" value="ECO:0007669"/>
    <property type="project" value="TreeGrafter"/>
</dbReference>
<gene>
    <name evidence="7" type="ORF">ABW99_12045</name>
</gene>
<dbReference type="InterPro" id="IPR036388">
    <property type="entry name" value="WH-like_DNA-bd_sf"/>
</dbReference>
<dbReference type="RefSeq" id="WP_047214730.1">
    <property type="nucleotide sequence ID" value="NZ_CP011568.3"/>
</dbReference>
<dbReference type="InterPro" id="IPR005471">
    <property type="entry name" value="Tscrpt_reg_IclR_N"/>
</dbReference>
<dbReference type="PATRIC" id="fig|445709.3.peg.2564"/>
<dbReference type="Pfam" id="PF01614">
    <property type="entry name" value="IclR_C"/>
    <property type="match status" value="1"/>
</dbReference>
<dbReference type="EMBL" id="CP011568">
    <property type="protein sequence ID" value="AKJ68841.1"/>
    <property type="molecule type" value="Genomic_DNA"/>
</dbReference>
<feature type="region of interest" description="Disordered" evidence="4">
    <location>
        <begin position="1"/>
        <end position="21"/>
    </location>
</feature>
<dbReference type="InterPro" id="IPR036390">
    <property type="entry name" value="WH_DNA-bd_sf"/>
</dbReference>
<evidence type="ECO:0000259" key="6">
    <source>
        <dbReference type="PROSITE" id="PS51078"/>
    </source>
</evidence>
<keyword evidence="3" id="KW-0804">Transcription</keyword>
<dbReference type="KEGG" id="ptx:ABW99_12045"/>
<evidence type="ECO:0000256" key="1">
    <source>
        <dbReference type="ARBA" id="ARBA00023015"/>
    </source>
</evidence>
<organism evidence="7 8">
    <name type="scientific">Pandoraea thiooxydans</name>
    <dbReference type="NCBI Taxonomy" id="445709"/>
    <lineage>
        <taxon>Bacteria</taxon>
        <taxon>Pseudomonadati</taxon>
        <taxon>Pseudomonadota</taxon>
        <taxon>Betaproteobacteria</taxon>
        <taxon>Burkholderiales</taxon>
        <taxon>Burkholderiaceae</taxon>
        <taxon>Pandoraea</taxon>
    </lineage>
</organism>
<dbReference type="GO" id="GO:0045892">
    <property type="term" value="P:negative regulation of DNA-templated transcription"/>
    <property type="evidence" value="ECO:0007669"/>
    <property type="project" value="TreeGrafter"/>
</dbReference>
<dbReference type="InterPro" id="IPR050707">
    <property type="entry name" value="HTH_MetabolicPath_Reg"/>
</dbReference>